<evidence type="ECO:0000256" key="1">
    <source>
        <dbReference type="SAM" id="MobiDB-lite"/>
    </source>
</evidence>
<dbReference type="AlphaFoldDB" id="A0A934SW83"/>
<dbReference type="EMBL" id="JAEPBG010000008">
    <property type="protein sequence ID" value="MBK4736548.1"/>
    <property type="molecule type" value="Genomic_DNA"/>
</dbReference>
<evidence type="ECO:0000256" key="2">
    <source>
        <dbReference type="SAM" id="Phobius"/>
    </source>
</evidence>
<proteinExistence type="predicted"/>
<keyword evidence="4" id="KW-1185">Reference proteome</keyword>
<feature type="compositionally biased region" description="Low complexity" evidence="1">
    <location>
        <begin position="315"/>
        <end position="334"/>
    </location>
</feature>
<keyword evidence="2" id="KW-1133">Transmembrane helix</keyword>
<feature type="compositionally biased region" description="Low complexity" evidence="1">
    <location>
        <begin position="268"/>
        <end position="299"/>
    </location>
</feature>
<organism evidence="3 4">
    <name type="scientific">Noviherbaspirillum pedocola</name>
    <dbReference type="NCBI Taxonomy" id="2801341"/>
    <lineage>
        <taxon>Bacteria</taxon>
        <taxon>Pseudomonadati</taxon>
        <taxon>Pseudomonadota</taxon>
        <taxon>Betaproteobacteria</taxon>
        <taxon>Burkholderiales</taxon>
        <taxon>Oxalobacteraceae</taxon>
        <taxon>Noviherbaspirillum</taxon>
    </lineage>
</organism>
<sequence>MTQHPRYGMPDIGDFAQTEARPFALRRIAVLAPDDAPGLAALRERLGDWTSLYAEHHAAGFTLPHSEALPAVFDRILERHARQPYDAVLLLDGRADALGIAESMRMIPEQIRRMPIPVWSAIAEDDGNTEIGDVAARTFASPAALFKALQRWLDSAAEPPVSTPVQWLPVPVAAGAGMEATAAPRARTHPLVLCAAGAVILASMTAIAAMLGVLPDLRGAPVAPPATVPAPAAQAYAAPTPKLLPSADMAVAASPTSSRPAPGVGSEPAPAARAADRAATVVTSSSPASTVSGSGTAAAEPAVLSTPASQPPAAAPVLAPQAEPAAPEALPASPAERERPKAAAAGPPRTAKHIARRKAKQEHATLAQAQAPHSRSPGSDEIPEIRFTGTKTRAQVVAELLASRRADTAQANPDIPAPPHTRARFKR</sequence>
<gene>
    <name evidence="3" type="ORF">JJB74_18135</name>
</gene>
<keyword evidence="2" id="KW-0472">Membrane</keyword>
<dbReference type="RefSeq" id="WP_200594106.1">
    <property type="nucleotide sequence ID" value="NZ_JAEPBG010000008.1"/>
</dbReference>
<name>A0A934SW83_9BURK</name>
<protein>
    <submittedName>
        <fullName evidence="3">Uncharacterized protein</fullName>
    </submittedName>
</protein>
<feature type="transmembrane region" description="Helical" evidence="2">
    <location>
        <begin position="191"/>
        <end position="214"/>
    </location>
</feature>
<reference evidence="3" key="1">
    <citation type="submission" date="2021-01" db="EMBL/GenBank/DDBJ databases">
        <title>Genome sequence of strain Noviherbaspirillum sp. DKR-6.</title>
        <authorList>
            <person name="Chaudhary D.K."/>
        </authorList>
    </citation>
    <scope>NUCLEOTIDE SEQUENCE</scope>
    <source>
        <strain evidence="3">DKR-6</strain>
    </source>
</reference>
<evidence type="ECO:0000313" key="3">
    <source>
        <dbReference type="EMBL" id="MBK4736548.1"/>
    </source>
</evidence>
<feature type="compositionally biased region" description="Polar residues" evidence="1">
    <location>
        <begin position="367"/>
        <end position="377"/>
    </location>
</feature>
<comment type="caution">
    <text evidence="3">The sequence shown here is derived from an EMBL/GenBank/DDBJ whole genome shotgun (WGS) entry which is preliminary data.</text>
</comment>
<feature type="compositionally biased region" description="Basic residues" evidence="1">
    <location>
        <begin position="350"/>
        <end position="360"/>
    </location>
</feature>
<keyword evidence="2" id="KW-0812">Transmembrane</keyword>
<feature type="region of interest" description="Disordered" evidence="1">
    <location>
        <begin position="404"/>
        <end position="427"/>
    </location>
</feature>
<dbReference type="Proteomes" id="UP000622890">
    <property type="component" value="Unassembled WGS sequence"/>
</dbReference>
<evidence type="ECO:0000313" key="4">
    <source>
        <dbReference type="Proteomes" id="UP000622890"/>
    </source>
</evidence>
<accession>A0A934SW83</accession>
<feature type="region of interest" description="Disordered" evidence="1">
    <location>
        <begin position="249"/>
        <end position="389"/>
    </location>
</feature>